<sequence>MTTIDDVLRNRPRARQPYPDPARQAAMRARRLDPPPIDFNVRGESMAAMSARHGLETLLGAWRQISELACNPHTPLRELGERGWNAMQRGLAATDRARNTVEANIKALDKTIAEKTMPPISDAMAGELRSLVRQDPSRAFDLVREDVRFSSALLRAPAALSGLRPDQHDKVREMAELTHAPREVALRGEATAAREVLDKAGERAMGVVAAKLSEWQEATPDMGALDG</sequence>
<evidence type="ECO:0000256" key="1">
    <source>
        <dbReference type="SAM" id="MobiDB-lite"/>
    </source>
</evidence>
<dbReference type="AlphaFoldDB" id="A0A371RL29"/>
<dbReference type="Proteomes" id="UP000264589">
    <property type="component" value="Unassembled WGS sequence"/>
</dbReference>
<name>A0A371RL29_9PROT</name>
<accession>A0A371RL29</accession>
<comment type="caution">
    <text evidence="2">The sequence shown here is derived from an EMBL/GenBank/DDBJ whole genome shotgun (WGS) entry which is preliminary data.</text>
</comment>
<keyword evidence="3" id="KW-1185">Reference proteome</keyword>
<gene>
    <name evidence="2" type="ORF">DX908_13210</name>
</gene>
<reference evidence="2 3" key="1">
    <citation type="submission" date="2018-08" db="EMBL/GenBank/DDBJ databases">
        <title>Parvularcula sp. SM1705, isolated from surface water of the South Sea China.</title>
        <authorList>
            <person name="Sun L."/>
        </authorList>
    </citation>
    <scope>NUCLEOTIDE SEQUENCE [LARGE SCALE GENOMIC DNA]</scope>
    <source>
        <strain evidence="2 3">SM1705</strain>
    </source>
</reference>
<organism evidence="2 3">
    <name type="scientific">Parvularcula marina</name>
    <dbReference type="NCBI Taxonomy" id="2292771"/>
    <lineage>
        <taxon>Bacteria</taxon>
        <taxon>Pseudomonadati</taxon>
        <taxon>Pseudomonadota</taxon>
        <taxon>Alphaproteobacteria</taxon>
        <taxon>Parvularculales</taxon>
        <taxon>Parvularculaceae</taxon>
        <taxon>Parvularcula</taxon>
    </lineage>
</organism>
<dbReference type="EMBL" id="QUQO01000001">
    <property type="protein sequence ID" value="RFB06141.1"/>
    <property type="molecule type" value="Genomic_DNA"/>
</dbReference>
<feature type="region of interest" description="Disordered" evidence="1">
    <location>
        <begin position="1"/>
        <end position="36"/>
    </location>
</feature>
<protein>
    <submittedName>
        <fullName evidence="2">Uncharacterized protein</fullName>
    </submittedName>
</protein>
<evidence type="ECO:0000313" key="3">
    <source>
        <dbReference type="Proteomes" id="UP000264589"/>
    </source>
</evidence>
<proteinExistence type="predicted"/>
<dbReference type="InParanoid" id="A0A371RL29"/>
<evidence type="ECO:0000313" key="2">
    <source>
        <dbReference type="EMBL" id="RFB06141.1"/>
    </source>
</evidence>